<gene>
    <name evidence="3" type="ORF">METZ01_LOCUS223006</name>
</gene>
<dbReference type="Gene3D" id="2.60.120.620">
    <property type="entry name" value="q2cbj1_9rhob like domain"/>
    <property type="match status" value="1"/>
</dbReference>
<keyword evidence="2" id="KW-0408">Iron</keyword>
<dbReference type="Pfam" id="PF05721">
    <property type="entry name" value="PhyH"/>
    <property type="match status" value="1"/>
</dbReference>
<name>A0A382G5K4_9ZZZZ</name>
<evidence type="ECO:0008006" key="4">
    <source>
        <dbReference type="Google" id="ProtNLM"/>
    </source>
</evidence>
<accession>A0A382G5K4</accession>
<protein>
    <recommendedName>
        <fullName evidence="4">Phytanoyl-CoA dioxygenase family protein</fullName>
    </recommendedName>
</protein>
<evidence type="ECO:0000313" key="3">
    <source>
        <dbReference type="EMBL" id="SVB70152.1"/>
    </source>
</evidence>
<reference evidence="3" key="1">
    <citation type="submission" date="2018-05" db="EMBL/GenBank/DDBJ databases">
        <authorList>
            <person name="Lanie J.A."/>
            <person name="Ng W.-L."/>
            <person name="Kazmierczak K.M."/>
            <person name="Andrzejewski T.M."/>
            <person name="Davidsen T.M."/>
            <person name="Wayne K.J."/>
            <person name="Tettelin H."/>
            <person name="Glass J.I."/>
            <person name="Rusch D."/>
            <person name="Podicherti R."/>
            <person name="Tsui H.-C.T."/>
            <person name="Winkler M.E."/>
        </authorList>
    </citation>
    <scope>NUCLEOTIDE SEQUENCE</scope>
</reference>
<dbReference type="GO" id="GO:0046872">
    <property type="term" value="F:metal ion binding"/>
    <property type="evidence" value="ECO:0007669"/>
    <property type="project" value="UniProtKB-KW"/>
</dbReference>
<proteinExistence type="predicted"/>
<dbReference type="AlphaFoldDB" id="A0A382G5K4"/>
<sequence>MTEAELYEFDLNGIIIYRDLISNDDIQHINHLIDAYLEEHLKTDDHRFPFLEIGPEFMDLMAHPRTLNIIRHMIGDWLRLDHAYGLQMHKDSVSQGKTRPNLHGGPRADHGEHEYQWLDGKMHNGLIVVMYALEDVNTGDGGFIAVPGSHKANMGLRYIPPVESHLVINPSLQAGDMLIFTEALVHGTATWVSENRRRSLLYKYSPGHSTWSDAAHLEQYLPLTSNDLQRDLLRPPSVGERRPIDFPEVCKDRL</sequence>
<organism evidence="3">
    <name type="scientific">marine metagenome</name>
    <dbReference type="NCBI Taxonomy" id="408172"/>
    <lineage>
        <taxon>unclassified sequences</taxon>
        <taxon>metagenomes</taxon>
        <taxon>ecological metagenomes</taxon>
    </lineage>
</organism>
<dbReference type="PANTHER" id="PTHR20883">
    <property type="entry name" value="PHYTANOYL-COA DIOXYGENASE DOMAIN CONTAINING 1"/>
    <property type="match status" value="1"/>
</dbReference>
<keyword evidence="1" id="KW-0479">Metal-binding</keyword>
<dbReference type="SUPFAM" id="SSF51197">
    <property type="entry name" value="Clavaminate synthase-like"/>
    <property type="match status" value="1"/>
</dbReference>
<dbReference type="InterPro" id="IPR008775">
    <property type="entry name" value="Phytyl_CoA_dOase-like"/>
</dbReference>
<dbReference type="PANTHER" id="PTHR20883:SF15">
    <property type="entry name" value="PHYTANOYL-COA DIOXYGENASE DOMAIN-CONTAINING PROTEIN 1"/>
    <property type="match status" value="1"/>
</dbReference>
<evidence type="ECO:0000256" key="2">
    <source>
        <dbReference type="ARBA" id="ARBA00023004"/>
    </source>
</evidence>
<evidence type="ECO:0000256" key="1">
    <source>
        <dbReference type="ARBA" id="ARBA00022723"/>
    </source>
</evidence>
<dbReference type="EMBL" id="UINC01053534">
    <property type="protein sequence ID" value="SVB70152.1"/>
    <property type="molecule type" value="Genomic_DNA"/>
</dbReference>